<comment type="caution">
    <text evidence="1">The sequence shown here is derived from an EMBL/GenBank/DDBJ whole genome shotgun (WGS) entry which is preliminary data.</text>
</comment>
<gene>
    <name evidence="1" type="ORF">GCM10009838_58430</name>
</gene>
<organism evidence="1 2">
    <name type="scientific">Catenulispora subtropica</name>
    <dbReference type="NCBI Taxonomy" id="450798"/>
    <lineage>
        <taxon>Bacteria</taxon>
        <taxon>Bacillati</taxon>
        <taxon>Actinomycetota</taxon>
        <taxon>Actinomycetes</taxon>
        <taxon>Catenulisporales</taxon>
        <taxon>Catenulisporaceae</taxon>
        <taxon>Catenulispora</taxon>
    </lineage>
</organism>
<dbReference type="RefSeq" id="WP_344660352.1">
    <property type="nucleotide sequence ID" value="NZ_BAAAQM010000039.1"/>
</dbReference>
<keyword evidence="2" id="KW-1185">Reference proteome</keyword>
<evidence type="ECO:0000313" key="1">
    <source>
        <dbReference type="EMBL" id="GAA1987938.1"/>
    </source>
</evidence>
<name>A0ABN2SL33_9ACTN</name>
<accession>A0ABN2SL33</accession>
<protein>
    <submittedName>
        <fullName evidence="1">SRPBCC family protein</fullName>
    </submittedName>
</protein>
<dbReference type="InterPro" id="IPR019587">
    <property type="entry name" value="Polyketide_cyclase/dehydratase"/>
</dbReference>
<dbReference type="EMBL" id="BAAAQM010000039">
    <property type="protein sequence ID" value="GAA1987938.1"/>
    <property type="molecule type" value="Genomic_DNA"/>
</dbReference>
<dbReference type="SUPFAM" id="SSF55961">
    <property type="entry name" value="Bet v1-like"/>
    <property type="match status" value="1"/>
</dbReference>
<dbReference type="Proteomes" id="UP001499854">
    <property type="component" value="Unassembled WGS sequence"/>
</dbReference>
<reference evidence="1 2" key="1">
    <citation type="journal article" date="2019" name="Int. J. Syst. Evol. Microbiol.">
        <title>The Global Catalogue of Microorganisms (GCM) 10K type strain sequencing project: providing services to taxonomists for standard genome sequencing and annotation.</title>
        <authorList>
            <consortium name="The Broad Institute Genomics Platform"/>
            <consortium name="The Broad Institute Genome Sequencing Center for Infectious Disease"/>
            <person name="Wu L."/>
            <person name="Ma J."/>
        </authorList>
    </citation>
    <scope>NUCLEOTIDE SEQUENCE [LARGE SCALE GENOMIC DNA]</scope>
    <source>
        <strain evidence="1 2">JCM 16013</strain>
    </source>
</reference>
<dbReference type="Gene3D" id="3.30.530.20">
    <property type="match status" value="1"/>
</dbReference>
<sequence>MWEYEFTAEAEVAPHAVWKLWADPLGWHTWNDGVGEVVLNGPFAVGTTFTMTPPGQDRIQLTITEVTEDRAFVDVAEGPGITVTTYHLIEDLGAGRTKVTYRTEITGDAADELGPRIGPEICGDFPDVVARLLDLAATSTL</sequence>
<dbReference type="InterPro" id="IPR023393">
    <property type="entry name" value="START-like_dom_sf"/>
</dbReference>
<proteinExistence type="predicted"/>
<evidence type="ECO:0000313" key="2">
    <source>
        <dbReference type="Proteomes" id="UP001499854"/>
    </source>
</evidence>
<dbReference type="Pfam" id="PF10604">
    <property type="entry name" value="Polyketide_cyc2"/>
    <property type="match status" value="1"/>
</dbReference>